<evidence type="ECO:0000256" key="12">
    <source>
        <dbReference type="ARBA" id="ARBA00044727"/>
    </source>
</evidence>
<dbReference type="InterPro" id="IPR016900">
    <property type="entry name" value="Alg10"/>
</dbReference>
<name>A0A8J5XYR9_DIALT</name>
<feature type="chain" id="PRO_5035229578" description="Dol-P-Glc:Glc(2)Man(9)GlcNAc(2)-PP-Dol alpha-1,2-glucosyltransferase" evidence="15">
    <location>
        <begin position="17"/>
        <end position="458"/>
    </location>
</feature>
<keyword evidence="10 14" id="KW-1133">Transmembrane helix</keyword>
<proteinExistence type="inferred from homology"/>
<keyword evidence="11 14" id="KW-0472">Membrane</keyword>
<feature type="transmembrane region" description="Helical" evidence="14">
    <location>
        <begin position="423"/>
        <end position="443"/>
    </location>
</feature>
<keyword evidence="7" id="KW-0808">Transferase</keyword>
<keyword evidence="15" id="KW-0732">Signal</keyword>
<evidence type="ECO:0000256" key="1">
    <source>
        <dbReference type="ARBA" id="ARBA00004477"/>
    </source>
</evidence>
<feature type="transmembrane region" description="Helical" evidence="14">
    <location>
        <begin position="271"/>
        <end position="290"/>
    </location>
</feature>
<dbReference type="GO" id="GO:0106073">
    <property type="term" value="F:dolichyl pyrophosphate Glc2Man9GlcNAc2 alpha-1,2-glucosyltransferase activity"/>
    <property type="evidence" value="ECO:0007669"/>
    <property type="project" value="UniProtKB-UniRule"/>
</dbReference>
<keyword evidence="17" id="KW-1185">Reference proteome</keyword>
<organism evidence="16 17">
    <name type="scientific">Diacronema lutheri</name>
    <name type="common">Unicellular marine alga</name>
    <name type="synonym">Monochrysis lutheri</name>
    <dbReference type="NCBI Taxonomy" id="2081491"/>
    <lineage>
        <taxon>Eukaryota</taxon>
        <taxon>Haptista</taxon>
        <taxon>Haptophyta</taxon>
        <taxon>Pavlovophyceae</taxon>
        <taxon>Pavlovales</taxon>
        <taxon>Pavlovaceae</taxon>
        <taxon>Diacronema</taxon>
    </lineage>
</organism>
<evidence type="ECO:0000256" key="10">
    <source>
        <dbReference type="ARBA" id="ARBA00022989"/>
    </source>
</evidence>
<dbReference type="AlphaFoldDB" id="A0A8J5XYR9"/>
<comment type="subcellular location">
    <subcellularLocation>
        <location evidence="1">Endoplasmic reticulum membrane</location>
        <topology evidence="1">Multi-pass membrane protein</topology>
    </subcellularLocation>
</comment>
<evidence type="ECO:0000256" key="5">
    <source>
        <dbReference type="ARBA" id="ARBA00018512"/>
    </source>
</evidence>
<comment type="pathway">
    <text evidence="2">Protein modification; protein glycosylation.</text>
</comment>
<sequence length="458" mass="49077">MEPLWAAMVGAHGALAMAFDAAVPTPYMDEVFHVRMAQAYCALRLDEWDAKVTTFPGLYIVASAAAHVASGVGRLLGAGGVRPSVLCRLRNLRAINALAGALVPVACYRLLRVRHPRAGRATVALNALAMALVPASFFFHFLFYTDTIATLLVLLGLLCTQRRAFEAAAAPLAVAVSIRQTNAVWALFALCVAAIDATDAVARAARVHAGSTGSLVSEVSWRVRALARLEPRALVRLAPLGAIVGSFAIFVVVNGGVVVGDRSHHVPGLHFAQVLYACAFCACFGDPAKFTTHGPSTVRALGSRARAHPRVAAAALALALGAVRWGTMCHPFLLADNRHYTFYVWKDLLRRPVVRYGAALGYVPCAALVWDALGEQSALWRLAFVGCSALVLVPSPLLELRYFALPFLVLRLHAPLLTGARELVPALALSAGVNALTIGVFLLRPWRWPDGSEARFIW</sequence>
<evidence type="ECO:0000256" key="9">
    <source>
        <dbReference type="ARBA" id="ARBA00022824"/>
    </source>
</evidence>
<feature type="transmembrane region" description="Helical" evidence="14">
    <location>
        <begin position="353"/>
        <end position="370"/>
    </location>
</feature>
<dbReference type="OMA" id="VWDSKIT"/>
<keyword evidence="6 14" id="KW-0328">Glycosyltransferase</keyword>
<dbReference type="EMBL" id="JAGTXO010000001">
    <property type="protein sequence ID" value="KAG8470972.1"/>
    <property type="molecule type" value="Genomic_DNA"/>
</dbReference>
<evidence type="ECO:0000256" key="4">
    <source>
        <dbReference type="ARBA" id="ARBA00011967"/>
    </source>
</evidence>
<feature type="transmembrane region" description="Helical" evidence="14">
    <location>
        <begin position="234"/>
        <end position="259"/>
    </location>
</feature>
<evidence type="ECO:0000313" key="16">
    <source>
        <dbReference type="EMBL" id="KAG8470972.1"/>
    </source>
</evidence>
<evidence type="ECO:0000256" key="11">
    <source>
        <dbReference type="ARBA" id="ARBA00023136"/>
    </source>
</evidence>
<comment type="function">
    <text evidence="12">Dol-P-Glc:Glc(2)Man(9)GlcNAc(2)-PP-Dol alpha-1,2-glucosyltransferase that operates in the biosynthetic pathway of dolichol-linked oligosaccharides, the glycan precursors employed in protein asparagine (N)-glycosylation. The assembly of dolichol-linked oligosaccharides begins on the cytosolic side of the endoplasmic reticulum membrane and finishes in its lumen. The sequential addition of sugars to dolichol pyrophosphate produces dolichol-linked oligosaccharides containing fourteen sugars, including two GlcNAcs, nine mannoses and three glucoses. Once assembled, the oligosaccharide is transferred from the lipid to nascent proteins by oligosaccharyltransferases. In the lumen of the endoplasmic reticulum, adds the third and last glucose residue from dolichyl phosphate glucose (Dol-P-Glc) onto the lipid-linked oligosaccharide intermediate Glc(2)Man(9)GlcNAc(2)-PP-Dol to produce Glc(3)Man(9)GlcNAc(2)-PP-Dol.</text>
</comment>
<comment type="catalytic activity">
    <reaction evidence="13">
        <text>an alpha-D-Glc-(1-&gt;3)-alpha-D-Glc-(1-&gt;3)-alpha-D-Man-(1-&gt;2)-alpha-D-Man-(1-&gt;2)-alpha-D-Man-(1-&gt;3)-[alpha-D-Man-(1-&gt;2)-alpha-D-Man-(1-&gt;3)-[alpha-D-Man-(1-&gt;2)-alpha-D-Man-(1-&gt;6)]-alpha-D-Man-(1-&gt;6)]-beta-D-Man-(1-&gt;4)-beta-D-GlcNAc-(1-&gt;4)-alpha-D-GlcNAc-diphospho-di-trans,poly-cis-dolichol + a di-trans,poly-cis-dolichyl beta-D-glucosyl phosphate = a alpha-D-Glc-(1-&gt;2)-alpha-D-Glc-(1-&gt;3)-alpha-D-Glc-(1-&gt;3)-alpha-D-Man-(1-&gt;2)-alpha-D-Man-(1-&gt;2)-alpha-D-Man-(1-&gt;3)-[alpha-D-Man-(1-&gt;2)-alpha-D-Man-(1-&gt;3)-[alpha-D-Man-(1-&gt;2)-alpha-D-Man-(1-&gt;6)]-alpha-D-Man-(1-&gt;6)]-beta-D-Man-(1-&gt;4)-beta-D-GlcNAc-(1-&gt;4)-alpha-D-GlcNAc-diphospho-di-trans,poly-cis-dolichol + a di-trans,poly-cis-dolichyl phosphate + H(+)</text>
        <dbReference type="Rhea" id="RHEA:29543"/>
        <dbReference type="Rhea" id="RHEA-COMP:19498"/>
        <dbReference type="Rhea" id="RHEA-COMP:19502"/>
        <dbReference type="Rhea" id="RHEA-COMP:19512"/>
        <dbReference type="Rhea" id="RHEA-COMP:19522"/>
        <dbReference type="ChEBI" id="CHEBI:15378"/>
        <dbReference type="ChEBI" id="CHEBI:57525"/>
        <dbReference type="ChEBI" id="CHEBI:57683"/>
        <dbReference type="ChEBI" id="CHEBI:132522"/>
        <dbReference type="ChEBI" id="CHEBI:132523"/>
        <dbReference type="EC" id="2.4.1.256"/>
    </reaction>
    <physiologicalReaction direction="left-to-right" evidence="13">
        <dbReference type="Rhea" id="RHEA:29544"/>
    </physiologicalReaction>
</comment>
<dbReference type="PIRSF" id="PIRSF028810">
    <property type="entry name" value="Alpha1_2_glucosyltferase_Alg10"/>
    <property type="match status" value="1"/>
</dbReference>
<dbReference type="GO" id="GO:0005789">
    <property type="term" value="C:endoplasmic reticulum membrane"/>
    <property type="evidence" value="ECO:0007669"/>
    <property type="project" value="UniProtKB-SubCell"/>
</dbReference>
<comment type="similarity">
    <text evidence="3 14">Belongs to the ALG10 glucosyltransferase family.</text>
</comment>
<evidence type="ECO:0000256" key="2">
    <source>
        <dbReference type="ARBA" id="ARBA00004922"/>
    </source>
</evidence>
<evidence type="ECO:0000256" key="7">
    <source>
        <dbReference type="ARBA" id="ARBA00022679"/>
    </source>
</evidence>
<comment type="caution">
    <text evidence="16">The sequence shown here is derived from an EMBL/GenBank/DDBJ whole genome shotgun (WGS) entry which is preliminary data.</text>
</comment>
<gene>
    <name evidence="16" type="ORF">KFE25_009393</name>
</gene>
<reference evidence="16" key="1">
    <citation type="submission" date="2021-05" db="EMBL/GenBank/DDBJ databases">
        <title>The genome of the haptophyte Pavlova lutheri (Diacronema luteri, Pavlovales) - a model for lipid biosynthesis in eukaryotic algae.</title>
        <authorList>
            <person name="Hulatt C.J."/>
            <person name="Posewitz M.C."/>
        </authorList>
    </citation>
    <scope>NUCLEOTIDE SEQUENCE</scope>
    <source>
        <strain evidence="16">NIVA-4/92</strain>
    </source>
</reference>
<dbReference type="OrthoDB" id="4769at2759"/>
<evidence type="ECO:0000256" key="8">
    <source>
        <dbReference type="ARBA" id="ARBA00022692"/>
    </source>
</evidence>
<comment type="caution">
    <text evidence="14">Lacks conserved residue(s) required for the propagation of feature annotation.</text>
</comment>
<keyword evidence="9" id="KW-0256">Endoplasmic reticulum</keyword>
<dbReference type="Pfam" id="PF04922">
    <property type="entry name" value="DIE2_ALG10"/>
    <property type="match status" value="1"/>
</dbReference>
<dbReference type="GO" id="GO:0006488">
    <property type="term" value="P:dolichol-linked oligosaccharide biosynthetic process"/>
    <property type="evidence" value="ECO:0007669"/>
    <property type="project" value="UniProtKB-UniRule"/>
</dbReference>
<dbReference type="PANTHER" id="PTHR12989:SF10">
    <property type="entry name" value="DOL-P-GLC:GLC(2)MAN(9)GLCNAC(2)-PP-DOL ALPHA-1,2-GLUCOSYLTRANSFERASE-RELATED"/>
    <property type="match status" value="1"/>
</dbReference>
<dbReference type="EC" id="2.4.1.256" evidence="4 14"/>
<feature type="signal peptide" evidence="15">
    <location>
        <begin position="1"/>
        <end position="16"/>
    </location>
</feature>
<evidence type="ECO:0000313" key="17">
    <source>
        <dbReference type="Proteomes" id="UP000751190"/>
    </source>
</evidence>
<evidence type="ECO:0000256" key="3">
    <source>
        <dbReference type="ARBA" id="ARBA00010600"/>
    </source>
</evidence>
<keyword evidence="8 14" id="KW-0812">Transmembrane</keyword>
<feature type="transmembrane region" description="Helical" evidence="14">
    <location>
        <begin position="382"/>
        <end position="403"/>
    </location>
</feature>
<feature type="transmembrane region" description="Helical" evidence="14">
    <location>
        <begin position="311"/>
        <end position="333"/>
    </location>
</feature>
<accession>A0A8J5XYR9</accession>
<evidence type="ECO:0000256" key="15">
    <source>
        <dbReference type="SAM" id="SignalP"/>
    </source>
</evidence>
<dbReference type="PANTHER" id="PTHR12989">
    <property type="entry name" value="ALPHA-1,2-GLUCOSYLTRANSFERASE ALG10"/>
    <property type="match status" value="1"/>
</dbReference>
<dbReference type="Proteomes" id="UP000751190">
    <property type="component" value="Unassembled WGS sequence"/>
</dbReference>
<evidence type="ECO:0000256" key="13">
    <source>
        <dbReference type="ARBA" id="ARBA00048064"/>
    </source>
</evidence>
<evidence type="ECO:0000256" key="14">
    <source>
        <dbReference type="PIRNR" id="PIRNR028810"/>
    </source>
</evidence>
<protein>
    <recommendedName>
        <fullName evidence="5 14">Dol-P-Glc:Glc(2)Man(9)GlcNAc(2)-PP-Dol alpha-1,2-glucosyltransferase</fullName>
        <ecNumber evidence="4 14">2.4.1.256</ecNumber>
    </recommendedName>
</protein>
<evidence type="ECO:0000256" key="6">
    <source>
        <dbReference type="ARBA" id="ARBA00022676"/>
    </source>
</evidence>